<sequence length="88" mass="9885">MRIPEIADRLRALALQHRLPELQDLAAHLGRRPAFRRGRVTSVSMTPALSEQIRQYAAEHEDASQAEIGRHFGVNPGRVSEAIHGKRL</sequence>
<proteinExistence type="predicted"/>
<accession>A0A0J6SLI1</accession>
<evidence type="ECO:0000313" key="1">
    <source>
        <dbReference type="EMBL" id="KMO34278.1"/>
    </source>
</evidence>
<organism evidence="1 2">
    <name type="scientific">Methylobacterium aquaticum</name>
    <dbReference type="NCBI Taxonomy" id="270351"/>
    <lineage>
        <taxon>Bacteria</taxon>
        <taxon>Pseudomonadati</taxon>
        <taxon>Pseudomonadota</taxon>
        <taxon>Alphaproteobacteria</taxon>
        <taxon>Hyphomicrobiales</taxon>
        <taxon>Methylobacteriaceae</taxon>
        <taxon>Methylobacterium</taxon>
    </lineage>
</organism>
<dbReference type="PATRIC" id="fig|270351.6.peg.288"/>
<dbReference type="EMBL" id="LABX01000106">
    <property type="protein sequence ID" value="KMO34278.1"/>
    <property type="molecule type" value="Genomic_DNA"/>
</dbReference>
<dbReference type="Proteomes" id="UP000035929">
    <property type="component" value="Unassembled WGS sequence"/>
</dbReference>
<reference evidence="1 2" key="1">
    <citation type="submission" date="2015-03" db="EMBL/GenBank/DDBJ databases">
        <title>Genome sequencing of Methylobacterium aquaticum DSM16371 type strain.</title>
        <authorList>
            <person name="Chaudhry V."/>
            <person name="Patil P.B."/>
        </authorList>
    </citation>
    <scope>NUCLEOTIDE SEQUENCE [LARGE SCALE GENOMIC DNA]</scope>
    <source>
        <strain evidence="1 2">DSM 16371</strain>
    </source>
</reference>
<dbReference type="AlphaFoldDB" id="A0A0J6SLI1"/>
<gene>
    <name evidence="1" type="ORF">VP06_14465</name>
</gene>
<protein>
    <submittedName>
        <fullName evidence="1">Uncharacterized protein</fullName>
    </submittedName>
</protein>
<name>A0A0J6SLI1_9HYPH</name>
<evidence type="ECO:0000313" key="2">
    <source>
        <dbReference type="Proteomes" id="UP000035929"/>
    </source>
</evidence>
<comment type="caution">
    <text evidence="1">The sequence shown here is derived from an EMBL/GenBank/DDBJ whole genome shotgun (WGS) entry which is preliminary data.</text>
</comment>